<feature type="transmembrane region" description="Helical" evidence="2">
    <location>
        <begin position="164"/>
        <end position="183"/>
    </location>
</feature>
<keyword evidence="2" id="KW-1133">Transmembrane helix</keyword>
<reference evidence="3" key="2">
    <citation type="submission" date="2020-09" db="EMBL/GenBank/DDBJ databases">
        <authorList>
            <person name="Sun Q."/>
            <person name="Zhou Y."/>
        </authorList>
    </citation>
    <scope>NUCLEOTIDE SEQUENCE</scope>
    <source>
        <strain evidence="3">CGMCC 1.16548</strain>
    </source>
</reference>
<protein>
    <submittedName>
        <fullName evidence="3">Uncharacterized protein</fullName>
    </submittedName>
</protein>
<evidence type="ECO:0000256" key="1">
    <source>
        <dbReference type="SAM" id="MobiDB-lite"/>
    </source>
</evidence>
<comment type="caution">
    <text evidence="3">The sequence shown here is derived from an EMBL/GenBank/DDBJ whole genome shotgun (WGS) entry which is preliminary data.</text>
</comment>
<name>A0A8J3GPQ0_9MICO</name>
<keyword evidence="2" id="KW-0472">Membrane</keyword>
<dbReference type="Gene3D" id="1.20.1050.50">
    <property type="entry name" value="Particulate methane monooxygenase subunit c2. Chain: C"/>
    <property type="match status" value="1"/>
</dbReference>
<feature type="transmembrane region" description="Helical" evidence="2">
    <location>
        <begin position="69"/>
        <end position="90"/>
    </location>
</feature>
<feature type="transmembrane region" description="Helical" evidence="2">
    <location>
        <begin position="322"/>
        <end position="340"/>
    </location>
</feature>
<dbReference type="InterPro" id="IPR023349">
    <property type="entry name" value="NH3_CH4_mOase_C_sf"/>
</dbReference>
<gene>
    <name evidence="3" type="ORF">GCM10011600_11900</name>
</gene>
<feature type="transmembrane region" description="Helical" evidence="2">
    <location>
        <begin position="246"/>
        <end position="264"/>
    </location>
</feature>
<organism evidence="3 4">
    <name type="scientific">Pseudolysinimonas yzui</name>
    <dbReference type="NCBI Taxonomy" id="2708254"/>
    <lineage>
        <taxon>Bacteria</taxon>
        <taxon>Bacillati</taxon>
        <taxon>Actinomycetota</taxon>
        <taxon>Actinomycetes</taxon>
        <taxon>Micrococcales</taxon>
        <taxon>Microbacteriaceae</taxon>
        <taxon>Pseudolysinimonas</taxon>
    </lineage>
</organism>
<feature type="region of interest" description="Disordered" evidence="1">
    <location>
        <begin position="1"/>
        <end position="20"/>
    </location>
</feature>
<keyword evidence="2" id="KW-0812">Transmembrane</keyword>
<feature type="transmembrane region" description="Helical" evidence="2">
    <location>
        <begin position="30"/>
        <end position="49"/>
    </location>
</feature>
<evidence type="ECO:0000256" key="2">
    <source>
        <dbReference type="SAM" id="Phobius"/>
    </source>
</evidence>
<evidence type="ECO:0000313" key="3">
    <source>
        <dbReference type="EMBL" id="GHF12738.1"/>
    </source>
</evidence>
<feature type="transmembrane region" description="Helical" evidence="2">
    <location>
        <begin position="140"/>
        <end position="157"/>
    </location>
</feature>
<evidence type="ECO:0000313" key="4">
    <source>
        <dbReference type="Proteomes" id="UP000617531"/>
    </source>
</evidence>
<keyword evidence="4" id="KW-1185">Reference proteome</keyword>
<reference evidence="3" key="1">
    <citation type="journal article" date="2014" name="Int. J. Syst. Evol. Microbiol.">
        <title>Complete genome sequence of Corynebacterium casei LMG S-19264T (=DSM 44701T), isolated from a smear-ripened cheese.</title>
        <authorList>
            <consortium name="US DOE Joint Genome Institute (JGI-PGF)"/>
            <person name="Walter F."/>
            <person name="Albersmeier A."/>
            <person name="Kalinowski J."/>
            <person name="Ruckert C."/>
        </authorList>
    </citation>
    <scope>NUCLEOTIDE SEQUENCE</scope>
    <source>
        <strain evidence="3">CGMCC 1.16548</strain>
    </source>
</reference>
<dbReference type="AlphaFoldDB" id="A0A8J3GPQ0"/>
<dbReference type="Proteomes" id="UP000617531">
    <property type="component" value="Unassembled WGS sequence"/>
</dbReference>
<feature type="transmembrane region" description="Helical" evidence="2">
    <location>
        <begin position="271"/>
        <end position="291"/>
    </location>
</feature>
<accession>A0A8J3GPQ0</accession>
<proteinExistence type="predicted"/>
<dbReference type="EMBL" id="BNAI01000002">
    <property type="protein sequence ID" value="GHF12738.1"/>
    <property type="molecule type" value="Genomic_DNA"/>
</dbReference>
<feature type="transmembrane region" description="Helical" evidence="2">
    <location>
        <begin position="102"/>
        <end position="120"/>
    </location>
</feature>
<feature type="transmembrane region" description="Helical" evidence="2">
    <location>
        <begin position="221"/>
        <end position="240"/>
    </location>
</feature>
<sequence length="499" mass="52058">MLAFVSDDYPESLGAESRPRWKDGRSAAPLVVRWLAVTAGLSAIVATYWDGAWHTAIGRDSALEPPHLLLYSSLTVAAVAVGVWALTTAVRERSIFSVLRQRALLLSLGALVGIAASAGLDVLWHDYFSRDAVLWSPPHLLSVIASLVLIVGLTASGGGENRSMAIGIGLGAVLLATSMIPVMEYDSRVPQFTEIAYLPIVVVAALFAAWVIDFAVKGARVMAVAVSAVIAVRAVIWGVLSAAGWPTVDVPFALLGLAVLDLPVRRRVDRVVLAAVAMSVIQLVVSATGLSSVALEAVIPAAVAVLAVAVVALLVARRIGGVRIAAVALVVLGASAQLGATPAQAHDPGQGTERGEISMSVDWVDSRVTVVVEPVSSTVPIEFDRIVARRAGEVVEATIEVQGAGNGIVRASIELDGGDLWFVYAEFSSPEGTLESWITVEAGESDSGIRPLYEPPTAPVTDPEFLAASVALYLLAAALLAWAIRVVAVSKRAPVATTS</sequence>
<feature type="transmembrane region" description="Helical" evidence="2">
    <location>
        <begin position="465"/>
        <end position="484"/>
    </location>
</feature>
<feature type="transmembrane region" description="Helical" evidence="2">
    <location>
        <begin position="195"/>
        <end position="214"/>
    </location>
</feature>
<feature type="transmembrane region" description="Helical" evidence="2">
    <location>
        <begin position="297"/>
        <end position="315"/>
    </location>
</feature>